<feature type="compositionally biased region" description="Low complexity" evidence="1">
    <location>
        <begin position="68"/>
        <end position="78"/>
    </location>
</feature>
<dbReference type="Proteomes" id="UP000274131">
    <property type="component" value="Unassembled WGS sequence"/>
</dbReference>
<dbReference type="WBParaSite" id="EVEC_0000632201-mRNA-1">
    <property type="protein sequence ID" value="EVEC_0000632201-mRNA-1"/>
    <property type="gene ID" value="EVEC_0000632201"/>
</dbReference>
<evidence type="ECO:0000313" key="3">
    <source>
        <dbReference type="Proteomes" id="UP000274131"/>
    </source>
</evidence>
<protein>
    <submittedName>
        <fullName evidence="2 4">Uncharacterized protein</fullName>
    </submittedName>
</protein>
<proteinExistence type="predicted"/>
<gene>
    <name evidence="2" type="ORF">EVEC_LOCUS5933</name>
</gene>
<accession>A0A0N4V7Q1</accession>
<organism evidence="4">
    <name type="scientific">Enterobius vermicularis</name>
    <name type="common">Human pinworm</name>
    <dbReference type="NCBI Taxonomy" id="51028"/>
    <lineage>
        <taxon>Eukaryota</taxon>
        <taxon>Metazoa</taxon>
        <taxon>Ecdysozoa</taxon>
        <taxon>Nematoda</taxon>
        <taxon>Chromadorea</taxon>
        <taxon>Rhabditida</taxon>
        <taxon>Spirurina</taxon>
        <taxon>Oxyuridomorpha</taxon>
        <taxon>Oxyuroidea</taxon>
        <taxon>Oxyuridae</taxon>
        <taxon>Enterobius</taxon>
    </lineage>
</organism>
<feature type="compositionally biased region" description="Polar residues" evidence="1">
    <location>
        <begin position="1"/>
        <end position="12"/>
    </location>
</feature>
<dbReference type="AlphaFoldDB" id="A0A0N4V7Q1"/>
<feature type="region of interest" description="Disordered" evidence="1">
    <location>
        <begin position="1"/>
        <end position="93"/>
    </location>
</feature>
<evidence type="ECO:0000256" key="1">
    <source>
        <dbReference type="SAM" id="MobiDB-lite"/>
    </source>
</evidence>
<evidence type="ECO:0000313" key="4">
    <source>
        <dbReference type="WBParaSite" id="EVEC_0000632201-mRNA-1"/>
    </source>
</evidence>
<evidence type="ECO:0000313" key="2">
    <source>
        <dbReference type="EMBL" id="VDD91182.1"/>
    </source>
</evidence>
<name>A0A0N4V7Q1_ENTVE</name>
<reference evidence="2 3" key="2">
    <citation type="submission" date="2018-10" db="EMBL/GenBank/DDBJ databases">
        <authorList>
            <consortium name="Pathogen Informatics"/>
        </authorList>
    </citation>
    <scope>NUCLEOTIDE SEQUENCE [LARGE SCALE GENOMIC DNA]</scope>
</reference>
<keyword evidence="3" id="KW-1185">Reference proteome</keyword>
<reference evidence="4" key="1">
    <citation type="submission" date="2017-02" db="UniProtKB">
        <authorList>
            <consortium name="WormBaseParasite"/>
        </authorList>
    </citation>
    <scope>IDENTIFICATION</scope>
</reference>
<feature type="compositionally biased region" description="Polar residues" evidence="1">
    <location>
        <begin position="20"/>
        <end position="35"/>
    </location>
</feature>
<sequence length="146" mass="15677">MSTLSGGSAQSRTDNEQADNEATYSIFYQSPSVKETNNDEEFDATFVISAPKTHNTNNDTPDADVGSANATEAATTAAPDSGTQETKEAVSSEEFYVDETINDNLSDEPSISASLTLPVKKTEVLETPEDRATNAELFCECYPTTD</sequence>
<dbReference type="EMBL" id="UXUI01008317">
    <property type="protein sequence ID" value="VDD91182.1"/>
    <property type="molecule type" value="Genomic_DNA"/>
</dbReference>